<keyword evidence="2" id="KW-1185">Reference proteome</keyword>
<reference evidence="1" key="1">
    <citation type="journal article" date="2022" name="bioRxiv">
        <title>Sequencing and chromosome-scale assembly of the giantPleurodeles waltlgenome.</title>
        <authorList>
            <person name="Brown T."/>
            <person name="Elewa A."/>
            <person name="Iarovenko S."/>
            <person name="Subramanian E."/>
            <person name="Araus A.J."/>
            <person name="Petzold A."/>
            <person name="Susuki M."/>
            <person name="Suzuki K.-i.T."/>
            <person name="Hayashi T."/>
            <person name="Toyoda A."/>
            <person name="Oliveira C."/>
            <person name="Osipova E."/>
            <person name="Leigh N.D."/>
            <person name="Simon A."/>
            <person name="Yun M.H."/>
        </authorList>
    </citation>
    <scope>NUCLEOTIDE SEQUENCE</scope>
    <source>
        <strain evidence="1">20211129_DDA</strain>
        <tissue evidence="1">Liver</tissue>
    </source>
</reference>
<dbReference type="Proteomes" id="UP001066276">
    <property type="component" value="Chromosome 5"/>
</dbReference>
<organism evidence="1 2">
    <name type="scientific">Pleurodeles waltl</name>
    <name type="common">Iberian ribbed newt</name>
    <dbReference type="NCBI Taxonomy" id="8319"/>
    <lineage>
        <taxon>Eukaryota</taxon>
        <taxon>Metazoa</taxon>
        <taxon>Chordata</taxon>
        <taxon>Craniata</taxon>
        <taxon>Vertebrata</taxon>
        <taxon>Euteleostomi</taxon>
        <taxon>Amphibia</taxon>
        <taxon>Batrachia</taxon>
        <taxon>Caudata</taxon>
        <taxon>Salamandroidea</taxon>
        <taxon>Salamandridae</taxon>
        <taxon>Pleurodelinae</taxon>
        <taxon>Pleurodeles</taxon>
    </lineage>
</organism>
<name>A0AAV7R8A0_PLEWA</name>
<evidence type="ECO:0000313" key="2">
    <source>
        <dbReference type="Proteomes" id="UP001066276"/>
    </source>
</evidence>
<sequence length="181" mass="19676">MCFCGWAFLRRNRRGAQQPRRRRINVGGAHRVLAGGRRLLGVCVTADAAHSATASAGRLTGPGLLPEGKLLWNRVEGFGESTENTLCMTPVRCRPRSPQGLISRGKLGSLGSDLAASPLLTANKRKGGENSVKGHSKGTQRLRSGIKSTLLEIDDPARHKVNKMNCPVKEDPYMLRQRALL</sequence>
<gene>
    <name evidence="1" type="ORF">NDU88_001845</name>
</gene>
<protein>
    <submittedName>
        <fullName evidence="1">Uncharacterized protein</fullName>
    </submittedName>
</protein>
<dbReference type="AlphaFoldDB" id="A0AAV7R8A0"/>
<comment type="caution">
    <text evidence="1">The sequence shown here is derived from an EMBL/GenBank/DDBJ whole genome shotgun (WGS) entry which is preliminary data.</text>
</comment>
<evidence type="ECO:0000313" key="1">
    <source>
        <dbReference type="EMBL" id="KAJ1149024.1"/>
    </source>
</evidence>
<dbReference type="EMBL" id="JANPWB010000009">
    <property type="protein sequence ID" value="KAJ1149024.1"/>
    <property type="molecule type" value="Genomic_DNA"/>
</dbReference>
<proteinExistence type="predicted"/>
<accession>A0AAV7R8A0</accession>